<dbReference type="HOGENOM" id="CLU_3122505_0_0_10"/>
<evidence type="ECO:0000313" key="2">
    <source>
        <dbReference type="Proteomes" id="UP000007519"/>
    </source>
</evidence>
<dbReference type="EMBL" id="CP002831">
    <property type="protein sequence ID" value="AFC24919.1"/>
    <property type="molecule type" value="Genomic_DNA"/>
</dbReference>
<name>H6L392_SAPGL</name>
<organism evidence="1 2">
    <name type="scientific">Saprospira grandis (strain Lewin)</name>
    <dbReference type="NCBI Taxonomy" id="984262"/>
    <lineage>
        <taxon>Bacteria</taxon>
        <taxon>Pseudomonadati</taxon>
        <taxon>Bacteroidota</taxon>
        <taxon>Saprospiria</taxon>
        <taxon>Saprospirales</taxon>
        <taxon>Saprospiraceae</taxon>
        <taxon>Saprospira</taxon>
    </lineage>
</organism>
<dbReference type="Proteomes" id="UP000007519">
    <property type="component" value="Chromosome"/>
</dbReference>
<dbReference type="STRING" id="984262.SGRA_2190"/>
<keyword evidence="2" id="KW-1185">Reference proteome</keyword>
<protein>
    <submittedName>
        <fullName evidence="1">Uncharacterized protein</fullName>
    </submittedName>
</protein>
<accession>H6L392</accession>
<evidence type="ECO:0000313" key="1">
    <source>
        <dbReference type="EMBL" id="AFC24919.1"/>
    </source>
</evidence>
<proteinExistence type="predicted"/>
<reference evidence="1 2" key="1">
    <citation type="journal article" date="2012" name="Stand. Genomic Sci.">
        <title>Complete genome sequencing and analysis of Saprospira grandis str. Lewin, a predatory marine bacterium.</title>
        <authorList>
            <person name="Saw J.H."/>
            <person name="Yuryev A."/>
            <person name="Kanbe M."/>
            <person name="Hou S."/>
            <person name="Young A.G."/>
            <person name="Aizawa S."/>
            <person name="Alam M."/>
        </authorList>
    </citation>
    <scope>NUCLEOTIDE SEQUENCE [LARGE SCALE GENOMIC DNA]</scope>
    <source>
        <strain evidence="1 2">Lewin</strain>
    </source>
</reference>
<gene>
    <name evidence="1" type="ordered locus">SGRA_2190</name>
</gene>
<dbReference type="AlphaFoldDB" id="H6L392"/>
<sequence length="50" mass="5330">MAKAGSYNLKALNFAKVKGVYAAKAKKCGKNPTFSPIKAYLVKLLGLNIS</sequence>
<dbReference type="KEGG" id="sgn:SGRA_2190"/>